<dbReference type="HOGENOM" id="CLU_075478_2_0_5"/>
<dbReference type="SUPFAM" id="SSF56300">
    <property type="entry name" value="Metallo-dependent phosphatases"/>
    <property type="match status" value="1"/>
</dbReference>
<gene>
    <name evidence="2" type="ordered locus">Acry_1614</name>
</gene>
<dbReference type="AlphaFoldDB" id="A5FYY8"/>
<dbReference type="InterPro" id="IPR024173">
    <property type="entry name" value="Pesterase_MJ0037-like"/>
</dbReference>
<organism evidence="2 3">
    <name type="scientific">Acidiphilium cryptum (strain JF-5)</name>
    <dbReference type="NCBI Taxonomy" id="349163"/>
    <lineage>
        <taxon>Bacteria</taxon>
        <taxon>Pseudomonadati</taxon>
        <taxon>Pseudomonadota</taxon>
        <taxon>Alphaproteobacteria</taxon>
        <taxon>Acetobacterales</taxon>
        <taxon>Acidocellaceae</taxon>
        <taxon>Acidiphilium</taxon>
    </lineage>
</organism>
<evidence type="ECO:0000313" key="3">
    <source>
        <dbReference type="Proteomes" id="UP000000245"/>
    </source>
</evidence>
<dbReference type="eggNOG" id="COG1407">
    <property type="taxonomic scope" value="Bacteria"/>
</dbReference>
<dbReference type="KEGG" id="acr:Acry_1614"/>
<proteinExistence type="predicted"/>
<evidence type="ECO:0000313" key="2">
    <source>
        <dbReference type="EMBL" id="ABQ30820.1"/>
    </source>
</evidence>
<evidence type="ECO:0000259" key="1">
    <source>
        <dbReference type="Pfam" id="PF00149"/>
    </source>
</evidence>
<keyword evidence="3" id="KW-1185">Reference proteome</keyword>
<sequence>MTGIMTAAPIHRAAGRFQLDPAGAVFWPDRRALIVADLHLEKASSIAARGGLLPPYDSRATLDRLALLLRRYAPERVIALGDSFHDEAGRARLPAEEASLLARMEAAHRFLWIEGNHDAGAGLAEHAEAGAVFRHVAGPVAAGQVEFSGHFHPKARIATRAASVARPCFVADAHRVLLPAFGAYAGGLEVTSPPIRALFPRGGQVFLLGRERVYAFPLAHAGKAA</sequence>
<reference evidence="2 3" key="1">
    <citation type="submission" date="2007-05" db="EMBL/GenBank/DDBJ databases">
        <title>Complete sequence of chromosome of Acidiphilium cryptum JF-5.</title>
        <authorList>
            <consortium name="US DOE Joint Genome Institute"/>
            <person name="Copeland A."/>
            <person name="Lucas S."/>
            <person name="Lapidus A."/>
            <person name="Barry K."/>
            <person name="Detter J.C."/>
            <person name="Glavina del Rio T."/>
            <person name="Hammon N."/>
            <person name="Israni S."/>
            <person name="Dalin E."/>
            <person name="Tice H."/>
            <person name="Pitluck S."/>
            <person name="Sims D."/>
            <person name="Brettin T."/>
            <person name="Bruce D."/>
            <person name="Han C."/>
            <person name="Schmutz J."/>
            <person name="Larimer F."/>
            <person name="Land M."/>
            <person name="Hauser L."/>
            <person name="Kyrpides N."/>
            <person name="Kim E."/>
            <person name="Magnuson T."/>
            <person name="Richardson P."/>
        </authorList>
    </citation>
    <scope>NUCLEOTIDE SEQUENCE [LARGE SCALE GENOMIC DNA]</scope>
    <source>
        <strain evidence="2 3">JF-5</strain>
    </source>
</reference>
<dbReference type="InterPro" id="IPR029052">
    <property type="entry name" value="Metallo-depent_PP-like"/>
</dbReference>
<accession>A5FYY8</accession>
<dbReference type="PANTHER" id="PTHR39323">
    <property type="entry name" value="BLR1149 PROTEIN"/>
    <property type="match status" value="1"/>
</dbReference>
<dbReference type="InterPro" id="IPR026336">
    <property type="entry name" value="PdeM-like"/>
</dbReference>
<dbReference type="Proteomes" id="UP000000245">
    <property type="component" value="Chromosome"/>
</dbReference>
<name>A5FYY8_ACICJ</name>
<dbReference type="PANTHER" id="PTHR39323:SF1">
    <property type="entry name" value="BLR1149 PROTEIN"/>
    <property type="match status" value="1"/>
</dbReference>
<protein>
    <submittedName>
        <fullName evidence="2">ICC-like protein phosphoesterase-like protein</fullName>
    </submittedName>
</protein>
<dbReference type="EMBL" id="CP000697">
    <property type="protein sequence ID" value="ABQ30820.1"/>
    <property type="molecule type" value="Genomic_DNA"/>
</dbReference>
<dbReference type="Gene3D" id="3.60.21.10">
    <property type="match status" value="1"/>
</dbReference>
<dbReference type="PIRSF" id="PIRSF000887">
    <property type="entry name" value="Pesterase_MJ0037"/>
    <property type="match status" value="1"/>
</dbReference>
<dbReference type="NCBIfam" id="TIGR04123">
    <property type="entry name" value="P_estr_lig_assc"/>
    <property type="match status" value="1"/>
</dbReference>
<dbReference type="InterPro" id="IPR004843">
    <property type="entry name" value="Calcineurin-like_PHP"/>
</dbReference>
<dbReference type="GO" id="GO:0016787">
    <property type="term" value="F:hydrolase activity"/>
    <property type="evidence" value="ECO:0007669"/>
    <property type="project" value="InterPro"/>
</dbReference>
<dbReference type="STRING" id="349163.Acry_1614"/>
<dbReference type="Pfam" id="PF00149">
    <property type="entry name" value="Metallophos"/>
    <property type="match status" value="1"/>
</dbReference>
<feature type="domain" description="Calcineurin-like phosphoesterase" evidence="1">
    <location>
        <begin position="31"/>
        <end position="124"/>
    </location>
</feature>